<gene>
    <name evidence="2" type="ORF">HOP60_05955</name>
    <name evidence="3" type="ORF">HOP61_16960</name>
</gene>
<dbReference type="RefSeq" id="WP_191224677.1">
    <property type="nucleotide sequence ID" value="NZ_JAAQTN010000045.1"/>
</dbReference>
<dbReference type="Pfam" id="PF01381">
    <property type="entry name" value="HTH_3"/>
    <property type="match status" value="1"/>
</dbReference>
<name>A0AAW4YWS7_9GAMM</name>
<comment type="caution">
    <text evidence="3">The sequence shown here is derived from an EMBL/GenBank/DDBJ whole genome shotgun (WGS) entry which is preliminary data.</text>
</comment>
<reference evidence="3" key="1">
    <citation type="submission" date="2020-05" db="EMBL/GenBank/DDBJ databases">
        <authorList>
            <person name="Wang L."/>
            <person name="Shao Z."/>
        </authorList>
    </citation>
    <scope>NUCLEOTIDE SEQUENCE</scope>
    <source>
        <strain evidence="2">MCCC 1A05748</strain>
        <strain evidence="3">MCCC 1A05776</strain>
    </source>
</reference>
<reference evidence="3 4" key="2">
    <citation type="journal article" date="2021" name="Front. Microbiol.">
        <title>Aerobic Denitrification and Heterotrophic Sulfur Oxidation in the Genus Halomonas Revealed by Six Novel Species Characterizations and Genome-Based Analysis.</title>
        <authorList>
            <person name="Wang L."/>
            <person name="Shao Z."/>
        </authorList>
    </citation>
    <scope>NUCLEOTIDE SEQUENCE</scope>
    <source>
        <strain evidence="2 4">MCCC 1A05748</strain>
        <strain evidence="3">MCCC 1A05776</strain>
    </source>
</reference>
<protein>
    <submittedName>
        <fullName evidence="3">Helix-turn-helix domain-containing protein</fullName>
    </submittedName>
</protein>
<evidence type="ECO:0000259" key="1">
    <source>
        <dbReference type="PROSITE" id="PS50943"/>
    </source>
</evidence>
<dbReference type="SUPFAM" id="SSF47413">
    <property type="entry name" value="lambda repressor-like DNA-binding domains"/>
    <property type="match status" value="1"/>
</dbReference>
<dbReference type="GO" id="GO:0003677">
    <property type="term" value="F:DNA binding"/>
    <property type="evidence" value="ECO:0007669"/>
    <property type="project" value="InterPro"/>
</dbReference>
<dbReference type="InterPro" id="IPR010982">
    <property type="entry name" value="Lambda_DNA-bd_dom_sf"/>
</dbReference>
<proteinExistence type="predicted"/>
<dbReference type="AlphaFoldDB" id="A0AAW4YWS7"/>
<evidence type="ECO:0000313" key="2">
    <source>
        <dbReference type="EMBL" id="MCE8046275.1"/>
    </source>
</evidence>
<dbReference type="InterPro" id="IPR001387">
    <property type="entry name" value="Cro/C1-type_HTH"/>
</dbReference>
<evidence type="ECO:0000313" key="4">
    <source>
        <dbReference type="Proteomes" id="UP001320154"/>
    </source>
</evidence>
<dbReference type="Proteomes" id="UP001320154">
    <property type="component" value="Unassembled WGS sequence"/>
</dbReference>
<evidence type="ECO:0000313" key="3">
    <source>
        <dbReference type="EMBL" id="MCE8052986.1"/>
    </source>
</evidence>
<sequence>MARHDLEASKNLSKEERVDAFGMRMNIAIKRAGGVTVMSEKAGVSTSVLRKWRAGQSEPTLSSLVSMARAADLSVEWLATGEGTPEAGPTAGERRIDLEVLEDVIIRTRRISEHKGMVLKPEAEARIIRLVYEFSMRQGQPMDDTSLNNIIELTSL</sequence>
<dbReference type="Proteomes" id="UP001320178">
    <property type="component" value="Unassembled WGS sequence"/>
</dbReference>
<evidence type="ECO:0000313" key="5">
    <source>
        <dbReference type="Proteomes" id="UP001320178"/>
    </source>
</evidence>
<organism evidence="3 5">
    <name type="scientific">Billgrantia desiderata</name>
    <dbReference type="NCBI Taxonomy" id="52021"/>
    <lineage>
        <taxon>Bacteria</taxon>
        <taxon>Pseudomonadati</taxon>
        <taxon>Pseudomonadota</taxon>
        <taxon>Gammaproteobacteria</taxon>
        <taxon>Oceanospirillales</taxon>
        <taxon>Halomonadaceae</taxon>
        <taxon>Billgrantia</taxon>
    </lineage>
</organism>
<dbReference type="EMBL" id="JABFTQ010000003">
    <property type="protein sequence ID" value="MCE8046275.1"/>
    <property type="molecule type" value="Genomic_DNA"/>
</dbReference>
<feature type="domain" description="HTH cro/C1-type" evidence="1">
    <location>
        <begin position="38"/>
        <end position="78"/>
    </location>
</feature>
<keyword evidence="4" id="KW-1185">Reference proteome</keyword>
<dbReference type="Gene3D" id="1.10.260.40">
    <property type="entry name" value="lambda repressor-like DNA-binding domains"/>
    <property type="match status" value="1"/>
</dbReference>
<accession>A0AAW4YWS7</accession>
<dbReference type="PROSITE" id="PS50943">
    <property type="entry name" value="HTH_CROC1"/>
    <property type="match status" value="1"/>
</dbReference>
<dbReference type="EMBL" id="JABFTS010000008">
    <property type="protein sequence ID" value="MCE8052986.1"/>
    <property type="molecule type" value="Genomic_DNA"/>
</dbReference>
<dbReference type="CDD" id="cd00093">
    <property type="entry name" value="HTH_XRE"/>
    <property type="match status" value="1"/>
</dbReference>